<evidence type="ECO:0000313" key="3">
    <source>
        <dbReference type="EMBL" id="MXV16330.1"/>
    </source>
</evidence>
<dbReference type="CDD" id="cd07341">
    <property type="entry name" value="M56_BlaR1_MecR1_like"/>
    <property type="match status" value="1"/>
</dbReference>
<reference evidence="3 4" key="1">
    <citation type="submission" date="2019-11" db="EMBL/GenBank/DDBJ databases">
        <title>Pedobacter sp. HMF7056 Genome sequencing and assembly.</title>
        <authorList>
            <person name="Kang H."/>
            <person name="Kim H."/>
            <person name="Joh K."/>
        </authorList>
    </citation>
    <scope>NUCLEOTIDE SEQUENCE [LARGE SCALE GENOMIC DNA]</scope>
    <source>
        <strain evidence="3 4">HMF7056</strain>
    </source>
</reference>
<dbReference type="InterPro" id="IPR008756">
    <property type="entry name" value="Peptidase_M56"/>
</dbReference>
<name>A0A7K1XZD4_9SPHI</name>
<feature type="transmembrane region" description="Helical" evidence="1">
    <location>
        <begin position="6"/>
        <end position="25"/>
    </location>
</feature>
<keyword evidence="1" id="KW-1133">Transmembrane helix</keyword>
<dbReference type="EMBL" id="WVHS01000003">
    <property type="protein sequence ID" value="MXV16330.1"/>
    <property type="molecule type" value="Genomic_DNA"/>
</dbReference>
<dbReference type="RefSeq" id="WP_160907334.1">
    <property type="nucleotide sequence ID" value="NZ_WVHS01000003.1"/>
</dbReference>
<keyword evidence="1" id="KW-0472">Membrane</keyword>
<feature type="transmembrane region" description="Helical" evidence="1">
    <location>
        <begin position="93"/>
        <end position="116"/>
    </location>
</feature>
<gene>
    <name evidence="3" type="ORF">GS398_13535</name>
</gene>
<feature type="transmembrane region" description="Helical" evidence="1">
    <location>
        <begin position="37"/>
        <end position="58"/>
    </location>
</feature>
<comment type="caution">
    <text evidence="3">The sequence shown here is derived from an EMBL/GenBank/DDBJ whole genome shotgun (WGS) entry which is preliminary data.</text>
</comment>
<dbReference type="InterPro" id="IPR052173">
    <property type="entry name" value="Beta-lactam_resp_regulator"/>
</dbReference>
<keyword evidence="4" id="KW-1185">Reference proteome</keyword>
<proteinExistence type="predicted"/>
<dbReference type="AlphaFoldDB" id="A0A7K1XZD4"/>
<sequence>MPALFIYLLKVNIVLVLFYLAYRFILRPLTFYMLSRIFLVTGILFSTLYPLADLSWFVRENKALTPRLIVFIPDWQRHLPVITSPAADAAPVISYWFILQVIFWLGVAFMTVRLVMQLVSMYRVHLDSEPVMWRQFRFRKVNDPVSPFSFLRTIYLNTDQLQDSELEQVLVHERVHVREWHTADVLLAELSVIFYWFNPGVWLMKRAIRENLEFITDYRVIRSGTEPRTYQYSLLRIGTMQQVSPLASHFNLLTLKKRIIMMNKKRSSPVQAVKYLVMLPLVVALALVFTISKAQFAGKLTNPHKVMRSLEPVKAAENHVRSVTSIPRVTKTGAAVEKPAGPTDAVTVMKLPVEENAATLSADTLIRYMVDGKWVTSDEFKVIVPATIATVRVIDTKDAPLVFGDDPAHAGPVFFVVTKTNPNQEAVARYLEKARANDQEVISVKGYGTRSRGLTEPVQGVNITGQQVRDPNHEVVVTGYGIRSRGSAGSLRTNTVPGQEISAVSRNPGEGGAARVLESKRVSGMRYNGQLDGASFVIDGVPATQEQVRNLDVNKIQAVNVRKDTGKDGGKVFIIITRK</sequence>
<evidence type="ECO:0000259" key="2">
    <source>
        <dbReference type="Pfam" id="PF05569"/>
    </source>
</evidence>
<protein>
    <recommendedName>
        <fullName evidence="2">Peptidase M56 domain-containing protein</fullName>
    </recommendedName>
</protein>
<dbReference type="PANTHER" id="PTHR34978">
    <property type="entry name" value="POSSIBLE SENSOR-TRANSDUCER PROTEIN BLAR"/>
    <property type="match status" value="1"/>
</dbReference>
<dbReference type="Proteomes" id="UP000451233">
    <property type="component" value="Unassembled WGS sequence"/>
</dbReference>
<evidence type="ECO:0000313" key="4">
    <source>
        <dbReference type="Proteomes" id="UP000451233"/>
    </source>
</evidence>
<dbReference type="PANTHER" id="PTHR34978:SF3">
    <property type="entry name" value="SLR0241 PROTEIN"/>
    <property type="match status" value="1"/>
</dbReference>
<dbReference type="Pfam" id="PF05569">
    <property type="entry name" value="Peptidase_M56"/>
    <property type="match status" value="1"/>
</dbReference>
<feature type="domain" description="Peptidase M56" evidence="2">
    <location>
        <begin position="150"/>
        <end position="262"/>
    </location>
</feature>
<evidence type="ECO:0000256" key="1">
    <source>
        <dbReference type="SAM" id="Phobius"/>
    </source>
</evidence>
<feature type="transmembrane region" description="Helical" evidence="1">
    <location>
        <begin position="272"/>
        <end position="291"/>
    </location>
</feature>
<accession>A0A7K1XZD4</accession>
<organism evidence="3 4">
    <name type="scientific">Hufsiella ginkgonis</name>
    <dbReference type="NCBI Taxonomy" id="2695274"/>
    <lineage>
        <taxon>Bacteria</taxon>
        <taxon>Pseudomonadati</taxon>
        <taxon>Bacteroidota</taxon>
        <taxon>Sphingobacteriia</taxon>
        <taxon>Sphingobacteriales</taxon>
        <taxon>Sphingobacteriaceae</taxon>
        <taxon>Hufsiella</taxon>
    </lineage>
</organism>
<keyword evidence="1" id="KW-0812">Transmembrane</keyword>